<dbReference type="AlphaFoldDB" id="A0A519BN84"/>
<proteinExistence type="inferred from homology"/>
<comment type="caution">
    <text evidence="12">The sequence shown here is derived from an EMBL/GenBank/DDBJ whole genome shotgun (WGS) entry which is preliminary data.</text>
</comment>
<dbReference type="Proteomes" id="UP000319296">
    <property type="component" value="Unassembled WGS sequence"/>
</dbReference>
<dbReference type="InterPro" id="IPR016193">
    <property type="entry name" value="Cytidine_deaminase-like"/>
</dbReference>
<dbReference type="Gene3D" id="3.40.140.20">
    <property type="match status" value="2"/>
</dbReference>
<dbReference type="UniPathway" id="UPA00074">
    <property type="reaction ID" value="UER00133"/>
</dbReference>
<keyword evidence="4 10" id="KW-0808">Transferase</keyword>
<feature type="domain" description="MGS-like" evidence="11">
    <location>
        <begin position="1"/>
        <end position="155"/>
    </location>
</feature>
<dbReference type="GO" id="GO:0003937">
    <property type="term" value="F:IMP cyclohydrolase activity"/>
    <property type="evidence" value="ECO:0007669"/>
    <property type="project" value="UniProtKB-UniRule"/>
</dbReference>
<dbReference type="SUPFAM" id="SSF52335">
    <property type="entry name" value="Methylglyoxal synthase-like"/>
    <property type="match status" value="1"/>
</dbReference>
<dbReference type="GO" id="GO:0004643">
    <property type="term" value="F:phosphoribosylaminoimidazolecarboxamide formyltransferase activity"/>
    <property type="evidence" value="ECO:0007669"/>
    <property type="project" value="UniProtKB-UniRule"/>
</dbReference>
<dbReference type="SMART" id="SM00798">
    <property type="entry name" value="AICARFT_IMPCHas"/>
    <property type="match status" value="1"/>
</dbReference>
<evidence type="ECO:0000256" key="4">
    <source>
        <dbReference type="ARBA" id="ARBA00022679"/>
    </source>
</evidence>
<comment type="catalytic activity">
    <reaction evidence="8 10">
        <text>(6R)-10-formyltetrahydrofolate + 5-amino-1-(5-phospho-beta-D-ribosyl)imidazole-4-carboxamide = 5-formamido-1-(5-phospho-D-ribosyl)imidazole-4-carboxamide + (6S)-5,6,7,8-tetrahydrofolate</text>
        <dbReference type="Rhea" id="RHEA:22192"/>
        <dbReference type="ChEBI" id="CHEBI:57453"/>
        <dbReference type="ChEBI" id="CHEBI:58467"/>
        <dbReference type="ChEBI" id="CHEBI:58475"/>
        <dbReference type="ChEBI" id="CHEBI:195366"/>
        <dbReference type="EC" id="2.1.2.3"/>
    </reaction>
</comment>
<reference evidence="12 13" key="1">
    <citation type="journal article" date="2019" name="ISME J.">
        <title>Insights into ecological role of a new deltaproteobacterial order Candidatus Acidulodesulfobacterales by metagenomics and metatranscriptomics.</title>
        <authorList>
            <person name="Tan S."/>
            <person name="Liu J."/>
            <person name="Fang Y."/>
            <person name="Hedlund B.P."/>
            <person name="Lian Z.H."/>
            <person name="Huang L.Y."/>
            <person name="Li J.T."/>
            <person name="Huang L.N."/>
            <person name="Li W.J."/>
            <person name="Jiang H.C."/>
            <person name="Dong H.L."/>
            <person name="Shu W.S."/>
        </authorList>
    </citation>
    <scope>NUCLEOTIDE SEQUENCE [LARGE SCALE GENOMIC DNA]</scope>
    <source>
        <strain evidence="12">AP1</strain>
    </source>
</reference>
<evidence type="ECO:0000256" key="7">
    <source>
        <dbReference type="ARBA" id="ARBA00023268"/>
    </source>
</evidence>
<dbReference type="PROSITE" id="PS51855">
    <property type="entry name" value="MGS"/>
    <property type="match status" value="1"/>
</dbReference>
<evidence type="ECO:0000256" key="3">
    <source>
        <dbReference type="ARBA" id="ARBA00007667"/>
    </source>
</evidence>
<dbReference type="PANTHER" id="PTHR11692">
    <property type="entry name" value="BIFUNCTIONAL PURINE BIOSYNTHESIS PROTEIN PURH"/>
    <property type="match status" value="1"/>
</dbReference>
<dbReference type="EMBL" id="SGBB01000006">
    <property type="protein sequence ID" value="RZD18732.1"/>
    <property type="molecule type" value="Genomic_DNA"/>
</dbReference>
<keyword evidence="7 10" id="KW-0511">Multifunctional enzyme</keyword>
<comment type="domain">
    <text evidence="10">The IMP cyclohydrolase activity resides in the N-terminal region.</text>
</comment>
<dbReference type="PANTHER" id="PTHR11692:SF0">
    <property type="entry name" value="BIFUNCTIONAL PURINE BIOSYNTHESIS PROTEIN ATIC"/>
    <property type="match status" value="1"/>
</dbReference>
<dbReference type="HAMAP" id="MF_00139">
    <property type="entry name" value="PurH"/>
    <property type="match status" value="1"/>
</dbReference>
<organism evidence="12 13">
    <name type="scientific">Candidatus Acididesulfobacter diazotrophicus</name>
    <dbReference type="NCBI Taxonomy" id="2597226"/>
    <lineage>
        <taxon>Bacteria</taxon>
        <taxon>Deltaproteobacteria</taxon>
        <taxon>Candidatus Acidulodesulfobacterales</taxon>
        <taxon>Candidatus Acididesulfobacter</taxon>
    </lineage>
</organism>
<evidence type="ECO:0000313" key="12">
    <source>
        <dbReference type="EMBL" id="RZD18732.1"/>
    </source>
</evidence>
<evidence type="ECO:0000256" key="5">
    <source>
        <dbReference type="ARBA" id="ARBA00022755"/>
    </source>
</evidence>
<evidence type="ECO:0000256" key="8">
    <source>
        <dbReference type="ARBA" id="ARBA00050488"/>
    </source>
</evidence>
<evidence type="ECO:0000256" key="1">
    <source>
        <dbReference type="ARBA" id="ARBA00004844"/>
    </source>
</evidence>
<gene>
    <name evidence="10" type="primary">purH</name>
    <name evidence="12" type="ORF">EVG15_04985</name>
</gene>
<dbReference type="FunFam" id="3.40.50.1380:FF:000001">
    <property type="entry name" value="Bifunctional purine biosynthesis protein PurH"/>
    <property type="match status" value="1"/>
</dbReference>
<comment type="catalytic activity">
    <reaction evidence="9 10">
        <text>IMP + H2O = 5-formamido-1-(5-phospho-D-ribosyl)imidazole-4-carboxamide</text>
        <dbReference type="Rhea" id="RHEA:18445"/>
        <dbReference type="ChEBI" id="CHEBI:15377"/>
        <dbReference type="ChEBI" id="CHEBI:58053"/>
        <dbReference type="ChEBI" id="CHEBI:58467"/>
        <dbReference type="EC" id="3.5.4.10"/>
    </reaction>
</comment>
<keyword evidence="5 10" id="KW-0658">Purine biosynthesis</keyword>
<dbReference type="InterPro" id="IPR011607">
    <property type="entry name" value="MGS-like_dom"/>
</dbReference>
<comment type="pathway">
    <text evidence="1 10">Purine metabolism; IMP biosynthesis via de novo pathway; IMP from 5-formamido-1-(5-phospho-D-ribosyl)imidazole-4-carboxamide: step 1/1.</text>
</comment>
<dbReference type="Gene3D" id="3.40.50.1380">
    <property type="entry name" value="Methylglyoxal synthase-like domain"/>
    <property type="match status" value="1"/>
</dbReference>
<accession>A0A519BN84</accession>
<name>A0A519BN84_9DELT</name>
<dbReference type="EC" id="3.5.4.10" evidence="10"/>
<dbReference type="CDD" id="cd01421">
    <property type="entry name" value="IMPCH"/>
    <property type="match status" value="1"/>
</dbReference>
<evidence type="ECO:0000259" key="11">
    <source>
        <dbReference type="PROSITE" id="PS51855"/>
    </source>
</evidence>
<evidence type="ECO:0000256" key="2">
    <source>
        <dbReference type="ARBA" id="ARBA00004954"/>
    </source>
</evidence>
<dbReference type="InterPro" id="IPR036914">
    <property type="entry name" value="MGS-like_dom_sf"/>
</dbReference>
<evidence type="ECO:0000256" key="6">
    <source>
        <dbReference type="ARBA" id="ARBA00022801"/>
    </source>
</evidence>
<dbReference type="Pfam" id="PF02142">
    <property type="entry name" value="MGS"/>
    <property type="match status" value="1"/>
</dbReference>
<dbReference type="InterPro" id="IPR002695">
    <property type="entry name" value="PurH-like"/>
</dbReference>
<dbReference type="EC" id="2.1.2.3" evidence="10"/>
<protein>
    <recommendedName>
        <fullName evidence="10">Bifunctional purine biosynthesis protein PurH</fullName>
    </recommendedName>
    <domain>
        <recommendedName>
            <fullName evidence="10">Phosphoribosylaminoimidazolecarboxamide formyltransferase</fullName>
            <ecNumber evidence="10">2.1.2.3</ecNumber>
        </recommendedName>
        <alternativeName>
            <fullName evidence="10">AICAR transformylase</fullName>
        </alternativeName>
    </domain>
    <domain>
        <recommendedName>
            <fullName evidence="10">IMP cyclohydrolase</fullName>
            <ecNumber evidence="10">3.5.4.10</ecNumber>
        </recommendedName>
        <alternativeName>
            <fullName evidence="10">ATIC</fullName>
        </alternativeName>
        <alternativeName>
            <fullName evidence="10">IMP synthase</fullName>
        </alternativeName>
        <alternativeName>
            <fullName evidence="10">Inosinicase</fullName>
        </alternativeName>
    </domain>
</protein>
<evidence type="ECO:0000256" key="10">
    <source>
        <dbReference type="HAMAP-Rule" id="MF_00139"/>
    </source>
</evidence>
<dbReference type="FunFam" id="3.40.140.20:FF:000001">
    <property type="entry name" value="Bifunctional purine biosynthesis protein PurH"/>
    <property type="match status" value="1"/>
</dbReference>
<comment type="pathway">
    <text evidence="2 10">Purine metabolism; IMP biosynthesis via de novo pathway; 5-formamido-1-(5-phospho-D-ribosyl)imidazole-4-carboxamide from 5-amino-1-(5-phospho-D-ribosyl)imidazole-4-carboxamide (10-formyl THF route): step 1/1.</text>
</comment>
<dbReference type="SMART" id="SM00851">
    <property type="entry name" value="MGS"/>
    <property type="match status" value="1"/>
</dbReference>
<sequence>MDRKQSDENIINKYALISVFDKTGIDELSAYLSMAGYTIVATGNTYNYLKNIAGIKLKKIDEITNFPEILSGRVKTLHPAVFGGILSLREDKNHLRDLAENSINFIDFVIVNLYPFKEMKDKDITFDEKLEYIDIGGVSLLRAAAKNFKYVTVLSDPRQYAQIIPYLKICGNKLNGESNSCRHNADKFNNVNNVNNKKNISAVNKSDIKNNENAEIPLSIKFGLAVEVFKQTSEYDGEIFSFLNSELNSEYKPQHSNNLISNDAISGENGNFNINGVLNSKSLDDESLIVKLNKTETLRYGENPHQQASFYDINIINNNISGNNNNNINNNKMKAYINPTDLNNSNFIKLSGKAISYNNLLDIDSCLDIIRDFYFSPYKEDKQNKEDKNNKENIKEYFSVIVKHTNPCGAAISGISLKDAFIKAKKADELSSYGGIIGFNGTLDEETALEIKPMFVEVIVAPDFKEEALDILKSKKNTIIIKVSKDFILSSSQVVLRSAAGGILIQEKDIRKDEVSGFKVVSDIKPDESQFNDLIFAWKIAKHVKSNAIVYAKNGVTCGIGAGQMSRIDSAKFAYEKMLFSYGSKIEECVMASDGFFPFKDSIEYAKKIGISAIIEPGGSIRDNEIIEEINKSKMPLVFTGIRHFKH</sequence>
<evidence type="ECO:0000313" key="13">
    <source>
        <dbReference type="Proteomes" id="UP000319296"/>
    </source>
</evidence>
<comment type="similarity">
    <text evidence="3 10">Belongs to the PurH family.</text>
</comment>
<dbReference type="SUPFAM" id="SSF53927">
    <property type="entry name" value="Cytidine deaminase-like"/>
    <property type="match status" value="1"/>
</dbReference>
<dbReference type="InterPro" id="IPR024051">
    <property type="entry name" value="AICAR_Tfase_dup_dom_sf"/>
</dbReference>
<dbReference type="GO" id="GO:0006189">
    <property type="term" value="P:'de novo' IMP biosynthetic process"/>
    <property type="evidence" value="ECO:0007669"/>
    <property type="project" value="UniProtKB-UniRule"/>
</dbReference>
<keyword evidence="6 10" id="KW-0378">Hydrolase</keyword>
<dbReference type="GO" id="GO:0005829">
    <property type="term" value="C:cytosol"/>
    <property type="evidence" value="ECO:0007669"/>
    <property type="project" value="TreeGrafter"/>
</dbReference>
<dbReference type="Pfam" id="PF01808">
    <property type="entry name" value="AICARFT_IMPCHas"/>
    <property type="match status" value="1"/>
</dbReference>
<evidence type="ECO:0000256" key="9">
    <source>
        <dbReference type="ARBA" id="ARBA00050687"/>
    </source>
</evidence>